<sequence>MNITARQFEAAQRHRWLQAAYYHYDVVETTLENPAIAGDPNISTPGSGDAVPLDYPDALVGGTNPVYVVPETETSERAHLSRPGVTDPDQLITYAPATDELLAEIFQ</sequence>
<reference evidence="2" key="1">
    <citation type="journal article" date="2019" name="Int. J. Syst. Evol. Microbiol.">
        <title>The Global Catalogue of Microorganisms (GCM) 10K type strain sequencing project: providing services to taxonomists for standard genome sequencing and annotation.</title>
        <authorList>
            <consortium name="The Broad Institute Genomics Platform"/>
            <consortium name="The Broad Institute Genome Sequencing Center for Infectious Disease"/>
            <person name="Wu L."/>
            <person name="Ma J."/>
        </authorList>
    </citation>
    <scope>NUCLEOTIDE SEQUENCE [LARGE SCALE GENOMIC DNA]</scope>
    <source>
        <strain evidence="2">JCM 3296</strain>
    </source>
</reference>
<evidence type="ECO:0000313" key="1">
    <source>
        <dbReference type="EMBL" id="GGU83706.1"/>
    </source>
</evidence>
<dbReference type="EMBL" id="BMRE01000086">
    <property type="protein sequence ID" value="GGU83706.1"/>
    <property type="molecule type" value="Genomic_DNA"/>
</dbReference>
<dbReference type="Proteomes" id="UP000649573">
    <property type="component" value="Unassembled WGS sequence"/>
</dbReference>
<comment type="caution">
    <text evidence="1">The sequence shown here is derived from an EMBL/GenBank/DDBJ whole genome shotgun (WGS) entry which is preliminary data.</text>
</comment>
<organism evidence="1 2">
    <name type="scientific">Lentzea flava</name>
    <dbReference type="NCBI Taxonomy" id="103732"/>
    <lineage>
        <taxon>Bacteria</taxon>
        <taxon>Bacillati</taxon>
        <taxon>Actinomycetota</taxon>
        <taxon>Actinomycetes</taxon>
        <taxon>Pseudonocardiales</taxon>
        <taxon>Pseudonocardiaceae</taxon>
        <taxon>Lentzea</taxon>
    </lineage>
</organism>
<proteinExistence type="predicted"/>
<protein>
    <submittedName>
        <fullName evidence="1">Uncharacterized protein</fullName>
    </submittedName>
</protein>
<accession>A0ABQ2VF15</accession>
<gene>
    <name evidence="1" type="ORF">GCM10010178_87570</name>
</gene>
<keyword evidence="2" id="KW-1185">Reference proteome</keyword>
<dbReference type="RefSeq" id="WP_189259713.1">
    <property type="nucleotide sequence ID" value="NZ_BMRE01000086.1"/>
</dbReference>
<evidence type="ECO:0000313" key="2">
    <source>
        <dbReference type="Proteomes" id="UP000649573"/>
    </source>
</evidence>
<name>A0ABQ2VF15_9PSEU</name>